<keyword evidence="2" id="KW-0235">DNA replication</keyword>
<dbReference type="InterPro" id="IPR017837">
    <property type="entry name" value="Plasmid_rep_init_RepA_IncFII"/>
</dbReference>
<dbReference type="NCBIfam" id="NF040977">
    <property type="entry name" value="RepA_IncFII_LM"/>
    <property type="match status" value="1"/>
</dbReference>
<dbReference type="Pfam" id="PF02387">
    <property type="entry name" value="IncFII_repA"/>
    <property type="match status" value="1"/>
</dbReference>
<evidence type="ECO:0000256" key="2">
    <source>
        <dbReference type="ARBA" id="ARBA00022705"/>
    </source>
</evidence>
<dbReference type="GO" id="GO:0006260">
    <property type="term" value="P:DNA replication"/>
    <property type="evidence" value="ECO:0007669"/>
    <property type="project" value="UniProtKB-KW"/>
</dbReference>
<keyword evidence="3" id="KW-0614">Plasmid</keyword>
<geneLocation type="plasmid" evidence="3">
    <name>pGD17-2</name>
</geneLocation>
<dbReference type="GO" id="GO:0006276">
    <property type="term" value="P:plasmid maintenance"/>
    <property type="evidence" value="ECO:0007669"/>
    <property type="project" value="InterPro"/>
</dbReference>
<sequence>MTDLQQTYYRQVKNPNPVFTPREGAGTLKFCEKLMEKAVGFTSRFDFAIHVAHARSRGLRRRAIDALLQGLCFHYDPLANRVQCSITTLAIECGLATESAAGTLSITRATRALTFLSELGLITYQTEYDPLIGCYIPTDITFTPALFAALDISEEAVASARRSRVEWENRQRKKQGLDALGMDELIAKAWRFVRERFRSYQTELKSRGIKRARARRDANRERQDIVTLVKRQLTREISEGRFTANGETVKREVERRVKERMILSRNRNYSRLAIASP</sequence>
<reference evidence="3" key="1">
    <citation type="submission" date="2016-10" db="EMBL/GenBank/DDBJ databases">
        <authorList>
            <person name="Sun J."/>
        </authorList>
    </citation>
    <scope>NUCLEOTIDE SEQUENCE</scope>
    <source>
        <strain evidence="3">GD17</strain>
        <plasmid evidence="3">pGD17-2</plasmid>
    </source>
</reference>
<dbReference type="InterPro" id="IPR003446">
    <property type="entry name" value="Plasmid_replication_init_RepA"/>
</dbReference>
<dbReference type="NCBIfam" id="TIGR03474">
    <property type="entry name" value="incFII_RepA"/>
    <property type="match status" value="1"/>
</dbReference>
<dbReference type="EMBL" id="KY075650">
    <property type="protein sequence ID" value="AQZ20018.1"/>
    <property type="molecule type" value="Genomic_DNA"/>
</dbReference>
<dbReference type="NCBIfam" id="NF010313">
    <property type="entry name" value="PRK13750.1"/>
    <property type="match status" value="1"/>
</dbReference>
<accession>A0A1U9XEV0</accession>
<evidence type="ECO:0000313" key="3">
    <source>
        <dbReference type="EMBL" id="AQZ20018.1"/>
    </source>
</evidence>
<name>A0A1U9XEV0_ECOLX</name>
<dbReference type="AlphaFoldDB" id="A0A1U9XEV0"/>
<evidence type="ECO:0000256" key="1">
    <source>
        <dbReference type="ARBA" id="ARBA00019152"/>
    </source>
</evidence>
<organism evidence="3">
    <name type="scientific">Escherichia coli</name>
    <dbReference type="NCBI Taxonomy" id="562"/>
    <lineage>
        <taxon>Bacteria</taxon>
        <taxon>Pseudomonadati</taxon>
        <taxon>Pseudomonadota</taxon>
        <taxon>Gammaproteobacteria</taxon>
        <taxon>Enterobacterales</taxon>
        <taxon>Enterobacteriaceae</taxon>
        <taxon>Escherichia</taxon>
    </lineage>
</organism>
<protein>
    <recommendedName>
        <fullName evidence="1">Replication initiation protein</fullName>
    </recommendedName>
</protein>
<gene>
    <name evidence="3" type="ORF">17-2_00068</name>
</gene>
<dbReference type="RefSeq" id="WP_172690056.1">
    <property type="nucleotide sequence ID" value="NZ_JAPQQY010000098.1"/>
</dbReference>
<proteinExistence type="predicted"/>